<dbReference type="GO" id="GO:0006081">
    <property type="term" value="P:aldehyde metabolic process"/>
    <property type="evidence" value="ECO:0007669"/>
    <property type="project" value="InterPro"/>
</dbReference>
<keyword evidence="5" id="KW-1185">Reference proteome</keyword>
<dbReference type="PANTHER" id="PTHR43570">
    <property type="entry name" value="ALDEHYDE DEHYDROGENASE"/>
    <property type="match status" value="1"/>
</dbReference>
<proteinExistence type="inferred from homology"/>
<dbReference type="InterPro" id="IPR015590">
    <property type="entry name" value="Aldehyde_DH_dom"/>
</dbReference>
<dbReference type="Pfam" id="PF00171">
    <property type="entry name" value="Aldedh"/>
    <property type="match status" value="1"/>
</dbReference>
<sequence length="484" mass="54396">MKARNFFENECSCELFPRHGYGGQEHIETLRATVTSQKTKRISWRKDQLFKLHSWIVEHNNLISEAVRKDLRKVLDMLLTLNTIAANAFNNLDDWTKAETTLNNSAKVVREARGLVLIVGTWDFALQSVLLPLISAIAAGNCVAVKTSDLTPNTSLLLSQSIPRVLDNDAIKLLNLDLPQILNTLKFDLIYFSEPSQLSTSLLSNSASVNQDTPVLQLQSGKSVTYVHSDAIIEATATRIAYAKFGINCGQSSTAPSYVLVHTESYPRPIESTAYGRIINRTHLQYLQTTLTNQLALPHSNLEFGGESDLTHLFLEPTVVSGVTLTDPLMQYDLNGPILPILEVGDVFDAARIIRERGYTPVTSIYTQTPKITTPILETTHSGTLIVNDSYIHNHMHIQERTGSWRSHIHGKYPPFASRRDVIEVVNRWSRKRLDVGGWRRFVALFLPKVWKIVVVYVAFWIGKSVGEEDGWEGVLDRIRLILP</sequence>
<evidence type="ECO:0000259" key="3">
    <source>
        <dbReference type="Pfam" id="PF00171"/>
    </source>
</evidence>
<reference evidence="4 5" key="1">
    <citation type="submission" date="2016-07" db="EMBL/GenBank/DDBJ databases">
        <title>Pervasive Adenine N6-methylation of Active Genes in Fungi.</title>
        <authorList>
            <consortium name="DOE Joint Genome Institute"/>
            <person name="Mondo S.J."/>
            <person name="Dannebaum R.O."/>
            <person name="Kuo R.C."/>
            <person name="Labutti K."/>
            <person name="Haridas S."/>
            <person name="Kuo A."/>
            <person name="Salamov A."/>
            <person name="Ahrendt S.R."/>
            <person name="Lipzen A."/>
            <person name="Sullivan W."/>
            <person name="Andreopoulos W.B."/>
            <person name="Clum A."/>
            <person name="Lindquist E."/>
            <person name="Daum C."/>
            <person name="Ramamoorthy G.K."/>
            <person name="Gryganskyi A."/>
            <person name="Culley D."/>
            <person name="Magnuson J.K."/>
            <person name="James T.Y."/>
            <person name="O'Malley M.A."/>
            <person name="Stajich J.E."/>
            <person name="Spatafora J.W."/>
            <person name="Visel A."/>
            <person name="Grigoriev I.V."/>
        </authorList>
    </citation>
    <scope>NUCLEOTIDE SEQUENCE [LARGE SCALE GENOMIC DNA]</scope>
    <source>
        <strain evidence="4 5">JEL800</strain>
    </source>
</reference>
<evidence type="ECO:0000313" key="4">
    <source>
        <dbReference type="EMBL" id="ORY47626.1"/>
    </source>
</evidence>
<dbReference type="GO" id="GO:0005737">
    <property type="term" value="C:cytoplasm"/>
    <property type="evidence" value="ECO:0007669"/>
    <property type="project" value="TreeGrafter"/>
</dbReference>
<comment type="similarity">
    <text evidence="1">Belongs to the aldehyde dehydrogenase family.</text>
</comment>
<dbReference type="Proteomes" id="UP000193642">
    <property type="component" value="Unassembled WGS sequence"/>
</dbReference>
<dbReference type="InterPro" id="IPR016163">
    <property type="entry name" value="Ald_DH_C"/>
</dbReference>
<dbReference type="AlphaFoldDB" id="A0A1Y2CKW2"/>
<dbReference type="EMBL" id="MCGO01000013">
    <property type="protein sequence ID" value="ORY47626.1"/>
    <property type="molecule type" value="Genomic_DNA"/>
</dbReference>
<comment type="caution">
    <text evidence="4">The sequence shown here is derived from an EMBL/GenBank/DDBJ whole genome shotgun (WGS) entry which is preliminary data.</text>
</comment>
<protein>
    <submittedName>
        <fullName evidence="4">ALDH-like protein</fullName>
    </submittedName>
</protein>
<dbReference type="InterPro" id="IPR016161">
    <property type="entry name" value="Ald_DH/histidinol_DH"/>
</dbReference>
<keyword evidence="2" id="KW-0560">Oxidoreductase</keyword>
<dbReference type="STRING" id="329046.A0A1Y2CKW2"/>
<name>A0A1Y2CKW2_9FUNG</name>
<organism evidence="4 5">
    <name type="scientific">Rhizoclosmatium globosum</name>
    <dbReference type="NCBI Taxonomy" id="329046"/>
    <lineage>
        <taxon>Eukaryota</taxon>
        <taxon>Fungi</taxon>
        <taxon>Fungi incertae sedis</taxon>
        <taxon>Chytridiomycota</taxon>
        <taxon>Chytridiomycota incertae sedis</taxon>
        <taxon>Chytridiomycetes</taxon>
        <taxon>Chytridiales</taxon>
        <taxon>Chytriomycetaceae</taxon>
        <taxon>Rhizoclosmatium</taxon>
    </lineage>
</organism>
<dbReference type="SUPFAM" id="SSF53720">
    <property type="entry name" value="ALDH-like"/>
    <property type="match status" value="1"/>
</dbReference>
<evidence type="ECO:0000256" key="2">
    <source>
        <dbReference type="ARBA" id="ARBA00023002"/>
    </source>
</evidence>
<accession>A0A1Y2CKW2</accession>
<dbReference type="Gene3D" id="3.40.309.10">
    <property type="entry name" value="Aldehyde Dehydrogenase, Chain A, domain 2"/>
    <property type="match status" value="1"/>
</dbReference>
<feature type="domain" description="Aldehyde dehydrogenase" evidence="3">
    <location>
        <begin position="43"/>
        <end position="409"/>
    </location>
</feature>
<dbReference type="OrthoDB" id="440325at2759"/>
<dbReference type="GO" id="GO:0004029">
    <property type="term" value="F:aldehyde dehydrogenase (NAD+) activity"/>
    <property type="evidence" value="ECO:0007669"/>
    <property type="project" value="TreeGrafter"/>
</dbReference>
<dbReference type="InterPro" id="IPR012394">
    <property type="entry name" value="Aldehyde_DH_NAD(P)"/>
</dbReference>
<gene>
    <name evidence="4" type="ORF">BCR33DRAFT_782736</name>
</gene>
<dbReference type="InterPro" id="IPR016162">
    <property type="entry name" value="Ald_DH_N"/>
</dbReference>
<evidence type="ECO:0000256" key="1">
    <source>
        <dbReference type="ARBA" id="ARBA00009986"/>
    </source>
</evidence>
<dbReference type="PANTHER" id="PTHR43570:SF16">
    <property type="entry name" value="ALDEHYDE DEHYDROGENASE TYPE III, ISOFORM Q"/>
    <property type="match status" value="1"/>
</dbReference>
<evidence type="ECO:0000313" key="5">
    <source>
        <dbReference type="Proteomes" id="UP000193642"/>
    </source>
</evidence>
<dbReference type="Gene3D" id="3.40.605.10">
    <property type="entry name" value="Aldehyde Dehydrogenase, Chain A, domain 1"/>
    <property type="match status" value="1"/>
</dbReference>